<name>A0A2V1DG97_9PLEO</name>
<keyword evidence="5" id="KW-0624">Polysaccharide degradation</keyword>
<evidence type="ECO:0000256" key="6">
    <source>
        <dbReference type="SAM" id="SignalP"/>
    </source>
</evidence>
<dbReference type="AlphaFoldDB" id="A0A2V1DG97"/>
<dbReference type="PANTHER" id="PTHR33353:SF19">
    <property type="entry name" value="GLYCOSYLHYDROLASE FAMILY 61-8 PROTEIN"/>
    <property type="match status" value="1"/>
</dbReference>
<evidence type="ECO:0000256" key="2">
    <source>
        <dbReference type="ARBA" id="ARBA00004613"/>
    </source>
</evidence>
<protein>
    <recommendedName>
        <fullName evidence="5">AA9 family lytic polysaccharide monooxygenase</fullName>
        <ecNumber evidence="5">1.14.99.56</ecNumber>
    </recommendedName>
    <alternativeName>
        <fullName evidence="5">Endo-beta-1,4-glucanase</fullName>
    </alternativeName>
    <alternativeName>
        <fullName evidence="5">Glycosyl hydrolase 61 family protein</fullName>
    </alternativeName>
</protein>
<keyword evidence="5" id="KW-0136">Cellulose degradation</keyword>
<keyword evidence="6" id="KW-0732">Signal</keyword>
<comment type="domain">
    <text evidence="5">Has a modular structure: an endo-beta-1,4-glucanase catalytic module at the N-terminus, a linker rich in serines and threonines, and a C-terminal carbohydrate-binding module (CBM).</text>
</comment>
<evidence type="ECO:0000256" key="5">
    <source>
        <dbReference type="RuleBase" id="RU368122"/>
    </source>
</evidence>
<comment type="catalytic activity">
    <reaction evidence="5">
        <text>[(1-&gt;4)-beta-D-glucosyl]n+m + reduced acceptor + O2 = 4-dehydro-beta-D-glucosyl-[(1-&gt;4)-beta-D-glucosyl]n-1 + [(1-&gt;4)-beta-D-glucosyl]m + acceptor + H2O.</text>
        <dbReference type="EC" id="1.14.99.56"/>
    </reaction>
</comment>
<evidence type="ECO:0000256" key="1">
    <source>
        <dbReference type="ARBA" id="ARBA00001973"/>
    </source>
</evidence>
<dbReference type="InterPro" id="IPR005103">
    <property type="entry name" value="AA9_LPMO"/>
</dbReference>
<dbReference type="EMBL" id="KZ805473">
    <property type="protein sequence ID" value="PVH96144.1"/>
    <property type="molecule type" value="Genomic_DNA"/>
</dbReference>
<evidence type="ECO:0000256" key="3">
    <source>
        <dbReference type="ARBA" id="ARBA00022525"/>
    </source>
</evidence>
<dbReference type="GO" id="GO:0008810">
    <property type="term" value="F:cellulase activity"/>
    <property type="evidence" value="ECO:0007669"/>
    <property type="project" value="UniProtKB-UniRule"/>
</dbReference>
<evidence type="ECO:0000256" key="4">
    <source>
        <dbReference type="ARBA" id="ARBA00023157"/>
    </source>
</evidence>
<dbReference type="GO" id="GO:0005576">
    <property type="term" value="C:extracellular region"/>
    <property type="evidence" value="ECO:0007669"/>
    <property type="project" value="UniProtKB-SubCell"/>
</dbReference>
<dbReference type="GO" id="GO:0030245">
    <property type="term" value="P:cellulose catabolic process"/>
    <property type="evidence" value="ECO:0007669"/>
    <property type="project" value="UniProtKB-UniRule"/>
</dbReference>
<keyword evidence="4 5" id="KW-1015">Disulfide bond</keyword>
<comment type="function">
    <text evidence="5">Lytic polysaccharide monooxygenase (LMPO) that depolymerizes crystalline and amorphous polysaccharides via the oxidation of scissile alpha- or beta-(1-4)-glycosidic bonds, yielding C1 and/or C4 oxidation products. Catalysis by LPMOs requires the reduction of the active-site copper from Cu(II) to Cu(I) by a reducing agent and H(2)O(2) or O(2) as a cosubstrate.</text>
</comment>
<evidence type="ECO:0000259" key="7">
    <source>
        <dbReference type="Pfam" id="PF03443"/>
    </source>
</evidence>
<dbReference type="InterPro" id="IPR049892">
    <property type="entry name" value="AA9"/>
</dbReference>
<dbReference type="OrthoDB" id="4849160at2759"/>
<accession>A0A2V1DG97</accession>
<sequence>MHFKIPTLFIINLLASGVTSHGWIKRLKLNGAAYTVFPEVKTPDWTAPAINITRQIGYDGPVLDILSTNITCNARAVPIADNGVSRTGTITAGSNFEIYWESWPHSGPIVTYMARCEPDCGSFLGSEGKVWFKIDEFGFEDSWATQKLYNQKYWWNVTVPECIPDGEYLIRHEIIALSECKTVGKCQFYPSCTQIKVIGGRDRGPAESELVSFPGAYGKTDKGILWDTNTQDPKDYVVPGPEVWKCPS</sequence>
<feature type="chain" id="PRO_5016031680" description="AA9 family lytic polysaccharide monooxygenase" evidence="6">
    <location>
        <begin position="21"/>
        <end position="248"/>
    </location>
</feature>
<gene>
    <name evidence="8" type="ORF">DM02DRAFT_659494</name>
</gene>
<dbReference type="GO" id="GO:0030248">
    <property type="term" value="F:cellulose binding"/>
    <property type="evidence" value="ECO:0007669"/>
    <property type="project" value="UniProtKB-UniRule"/>
</dbReference>
<keyword evidence="8" id="KW-0503">Monooxygenase</keyword>
<dbReference type="GO" id="GO:0004497">
    <property type="term" value="F:monooxygenase activity"/>
    <property type="evidence" value="ECO:0007669"/>
    <property type="project" value="UniProtKB-KW"/>
</dbReference>
<comment type="cofactor">
    <cofactor evidence="1">
        <name>Cu(2+)</name>
        <dbReference type="ChEBI" id="CHEBI:29036"/>
    </cofactor>
</comment>
<keyword evidence="3 5" id="KW-0964">Secreted</keyword>
<keyword evidence="5" id="KW-0119">Carbohydrate metabolism</keyword>
<organism evidence="8 9">
    <name type="scientific">Periconia macrospinosa</name>
    <dbReference type="NCBI Taxonomy" id="97972"/>
    <lineage>
        <taxon>Eukaryota</taxon>
        <taxon>Fungi</taxon>
        <taxon>Dikarya</taxon>
        <taxon>Ascomycota</taxon>
        <taxon>Pezizomycotina</taxon>
        <taxon>Dothideomycetes</taxon>
        <taxon>Pleosporomycetidae</taxon>
        <taxon>Pleosporales</taxon>
        <taxon>Massarineae</taxon>
        <taxon>Periconiaceae</taxon>
        <taxon>Periconia</taxon>
    </lineage>
</organism>
<proteinExistence type="predicted"/>
<dbReference type="CDD" id="cd21175">
    <property type="entry name" value="LPMO_AA9"/>
    <property type="match status" value="1"/>
</dbReference>
<keyword evidence="8" id="KW-0560">Oxidoreductase</keyword>
<reference evidence="8 9" key="1">
    <citation type="journal article" date="2018" name="Sci. Rep.">
        <title>Comparative genomics provides insights into the lifestyle and reveals functional heterogeneity of dark septate endophytic fungi.</title>
        <authorList>
            <person name="Knapp D.G."/>
            <person name="Nemeth J.B."/>
            <person name="Barry K."/>
            <person name="Hainaut M."/>
            <person name="Henrissat B."/>
            <person name="Johnson J."/>
            <person name="Kuo A."/>
            <person name="Lim J.H.P."/>
            <person name="Lipzen A."/>
            <person name="Nolan M."/>
            <person name="Ohm R.A."/>
            <person name="Tamas L."/>
            <person name="Grigoriev I.V."/>
            <person name="Spatafora J.W."/>
            <person name="Nagy L.G."/>
            <person name="Kovacs G.M."/>
        </authorList>
    </citation>
    <scope>NUCLEOTIDE SEQUENCE [LARGE SCALE GENOMIC DNA]</scope>
    <source>
        <strain evidence="8 9">DSE2036</strain>
    </source>
</reference>
<dbReference type="STRING" id="97972.A0A2V1DG97"/>
<dbReference type="Pfam" id="PF03443">
    <property type="entry name" value="AA9"/>
    <property type="match status" value="1"/>
</dbReference>
<dbReference type="Proteomes" id="UP000244855">
    <property type="component" value="Unassembled WGS sequence"/>
</dbReference>
<evidence type="ECO:0000313" key="9">
    <source>
        <dbReference type="Proteomes" id="UP000244855"/>
    </source>
</evidence>
<evidence type="ECO:0000313" key="8">
    <source>
        <dbReference type="EMBL" id="PVH96144.1"/>
    </source>
</evidence>
<keyword evidence="9" id="KW-1185">Reference proteome</keyword>
<feature type="signal peptide" evidence="6">
    <location>
        <begin position="1"/>
        <end position="20"/>
    </location>
</feature>
<dbReference type="PANTHER" id="PTHR33353">
    <property type="entry name" value="PUTATIVE (AFU_ORTHOLOGUE AFUA_1G12560)-RELATED"/>
    <property type="match status" value="1"/>
</dbReference>
<dbReference type="Gene3D" id="2.70.50.70">
    <property type="match status" value="1"/>
</dbReference>
<feature type="domain" description="Auxiliary Activity family 9 catalytic" evidence="7">
    <location>
        <begin position="21"/>
        <end position="236"/>
    </location>
</feature>
<dbReference type="EC" id="1.14.99.56" evidence="5"/>
<comment type="subcellular location">
    <subcellularLocation>
        <location evidence="2 5">Secreted</location>
    </subcellularLocation>
</comment>